<organism evidence="1">
    <name type="scientific">uncultured Microcoleus sp</name>
    <dbReference type="NCBI Taxonomy" id="259945"/>
    <lineage>
        <taxon>Bacteria</taxon>
        <taxon>Bacillati</taxon>
        <taxon>Cyanobacteriota</taxon>
        <taxon>Cyanophyceae</taxon>
        <taxon>Oscillatoriophycideae</taxon>
        <taxon>Oscillatoriales</taxon>
        <taxon>Microcoleaceae</taxon>
        <taxon>Microcoleus</taxon>
        <taxon>environmental samples</taxon>
    </lineage>
</organism>
<sequence>MIKILKALSVQPVGLVVETHLRHSRSCHTTNFGMSEYFGLAMATMISLYVV</sequence>
<protein>
    <submittedName>
        <fullName evidence="1">Uncharacterized protein</fullName>
    </submittedName>
</protein>
<reference evidence="1" key="1">
    <citation type="submission" date="2020-02" db="EMBL/GenBank/DDBJ databases">
        <authorList>
            <person name="Meier V. D."/>
        </authorList>
    </citation>
    <scope>NUCLEOTIDE SEQUENCE</scope>
    <source>
        <strain evidence="1">AVDCRST_MAG84</strain>
    </source>
</reference>
<dbReference type="EMBL" id="CADCTZ010000985">
    <property type="protein sequence ID" value="CAA9374227.1"/>
    <property type="molecule type" value="Genomic_DNA"/>
</dbReference>
<proteinExistence type="predicted"/>
<name>A0A6J4N0E9_9CYAN</name>
<gene>
    <name evidence="1" type="ORF">AVDCRST_MAG84-4572</name>
</gene>
<dbReference type="AlphaFoldDB" id="A0A6J4N0E9"/>
<accession>A0A6J4N0E9</accession>
<evidence type="ECO:0000313" key="1">
    <source>
        <dbReference type="EMBL" id="CAA9374227.1"/>
    </source>
</evidence>